<accession>A0ABV0J5S4</accession>
<evidence type="ECO:0000313" key="2">
    <source>
        <dbReference type="Proteomes" id="UP001464891"/>
    </source>
</evidence>
<keyword evidence="2" id="KW-1185">Reference proteome</keyword>
<dbReference type="RefSeq" id="WP_190439765.1">
    <property type="nucleotide sequence ID" value="NZ_JAMPKM010000003.1"/>
</dbReference>
<protein>
    <submittedName>
        <fullName evidence="1">Uncharacterized protein</fullName>
    </submittedName>
</protein>
<comment type="caution">
    <text evidence="1">The sequence shown here is derived from an EMBL/GenBank/DDBJ whole genome shotgun (WGS) entry which is preliminary data.</text>
</comment>
<sequence>MSMHQIRDRHKYAILSWAVLLISLTETLLGIPTLAQGSSKPTNQSPLPPAYVEAIEDAKLAEPQEIYRNLTPIVWYNPALVWDRSRVLVTVWTTYSGYASRVGGLIRLPLDLWVTAAPDLQNFCKTYRPTQKVSLAYRLNQLLGLPPDAANQSRYIVELWVEPRHLFRPTPDPDISDREATLEFPLNEFATTPPSYQEWFSAQFASRYPATGKSYPWTQLGYTYDWGSQSDWQRVEPNHPAQVGLSEFVVRQGAQVTVRSTQSAEAYCR</sequence>
<evidence type="ECO:0000313" key="1">
    <source>
        <dbReference type="EMBL" id="MEP0817126.1"/>
    </source>
</evidence>
<name>A0ABV0J5S4_9CYAN</name>
<gene>
    <name evidence="1" type="ORF">NC998_08450</name>
</gene>
<organism evidence="1 2">
    <name type="scientific">Trichocoleus desertorum GB2-A4</name>
    <dbReference type="NCBI Taxonomy" id="2933944"/>
    <lineage>
        <taxon>Bacteria</taxon>
        <taxon>Bacillati</taxon>
        <taxon>Cyanobacteriota</taxon>
        <taxon>Cyanophyceae</taxon>
        <taxon>Leptolyngbyales</taxon>
        <taxon>Trichocoleusaceae</taxon>
        <taxon>Trichocoleus</taxon>
    </lineage>
</organism>
<proteinExistence type="predicted"/>
<dbReference type="Proteomes" id="UP001464891">
    <property type="component" value="Unassembled WGS sequence"/>
</dbReference>
<reference evidence="1 2" key="1">
    <citation type="submission" date="2022-04" db="EMBL/GenBank/DDBJ databases">
        <title>Positive selection, recombination, and allopatry shape intraspecific diversity of widespread and dominant cyanobacteria.</title>
        <authorList>
            <person name="Wei J."/>
            <person name="Shu W."/>
            <person name="Hu C."/>
        </authorList>
    </citation>
    <scope>NUCLEOTIDE SEQUENCE [LARGE SCALE GENOMIC DNA]</scope>
    <source>
        <strain evidence="1 2">GB2-A4</strain>
    </source>
</reference>
<dbReference type="EMBL" id="JAMPKM010000003">
    <property type="protein sequence ID" value="MEP0817126.1"/>
    <property type="molecule type" value="Genomic_DNA"/>
</dbReference>